<reference evidence="5" key="3">
    <citation type="submission" date="2025-09" db="UniProtKB">
        <authorList>
            <consortium name="Ensembl"/>
        </authorList>
    </citation>
    <scope>IDENTIFICATION</scope>
</reference>
<feature type="domain" description="Gasdermin pore forming" evidence="4">
    <location>
        <begin position="1"/>
        <end position="237"/>
    </location>
</feature>
<proteinExistence type="inferred from homology"/>
<evidence type="ECO:0000256" key="1">
    <source>
        <dbReference type="ARBA" id="ARBA00004308"/>
    </source>
</evidence>
<dbReference type="InterPro" id="IPR042377">
    <property type="entry name" value="GSDME"/>
</dbReference>
<dbReference type="AlphaFoldDB" id="A0A3P8W6C1"/>
<reference evidence="5" key="2">
    <citation type="submission" date="2025-08" db="UniProtKB">
        <authorList>
            <consortium name="Ensembl"/>
        </authorList>
    </citation>
    <scope>IDENTIFICATION</scope>
</reference>
<comment type="subcellular location">
    <subcellularLocation>
        <location evidence="1">Endomembrane system</location>
    </subcellularLocation>
</comment>
<name>A0A3P8W6C1_CYNSE</name>
<dbReference type="GO" id="GO:0012501">
    <property type="term" value="P:programmed cell death"/>
    <property type="evidence" value="ECO:0007669"/>
    <property type="project" value="InterPro"/>
</dbReference>
<evidence type="ECO:0000256" key="3">
    <source>
        <dbReference type="ARBA" id="ARBA00023136"/>
    </source>
</evidence>
<dbReference type="Proteomes" id="UP000265120">
    <property type="component" value="Chromosome 18"/>
</dbReference>
<evidence type="ECO:0000256" key="2">
    <source>
        <dbReference type="ARBA" id="ARBA00009279"/>
    </source>
</evidence>
<organism evidence="5 6">
    <name type="scientific">Cynoglossus semilaevis</name>
    <name type="common">Tongue sole</name>
    <dbReference type="NCBI Taxonomy" id="244447"/>
    <lineage>
        <taxon>Eukaryota</taxon>
        <taxon>Metazoa</taxon>
        <taxon>Chordata</taxon>
        <taxon>Craniata</taxon>
        <taxon>Vertebrata</taxon>
        <taxon>Euteleostomi</taxon>
        <taxon>Actinopterygii</taxon>
        <taxon>Neopterygii</taxon>
        <taxon>Teleostei</taxon>
        <taxon>Neoteleostei</taxon>
        <taxon>Acanthomorphata</taxon>
        <taxon>Carangaria</taxon>
        <taxon>Pleuronectiformes</taxon>
        <taxon>Pleuronectoidei</taxon>
        <taxon>Cynoglossidae</taxon>
        <taxon>Cynoglossinae</taxon>
        <taxon>Cynoglossus</taxon>
    </lineage>
</organism>
<sequence length="432" mass="48298">MFSKATANFVRQIDPDGSLIHVSRVNDSRKLIPMALVVKCKPVWFWQKAKYQPTDFTIGDLLLDDTELSPGVCETEFLTFKGTFGGTYSGSLDTRAGSVSVEVEGRCTSELNSCFGKLKKQELDVKKLLRESRNRLVNMEHVLVLQLKKRADVLAIVKERILTTNSCLVTQTRKEQCTLELFVCNCVQKKGSYKVDSDVSLEIPSDTVIAYSILELEIRSSGHFDLCLQPGTIGGFEADSSASSGPSYESGFNMVDGKCNGNMSQDKGVSLSATFELLLCVISLHLSMFCILQSLFSISYVELQQMDLSPLAELPEFTKHALFQKLRETLKDRTALCHISRLLINFLCLTFMFVPLQMCRLKESEGCLSVQRLPVLLQDNPTFQKAEQLLASTRVSLKRNIHSVWVEQQDEVLFLLLCLGVQGLSLLSQGMK</sequence>
<dbReference type="InterPro" id="IPR040460">
    <property type="entry name" value="Gasdermin_pore"/>
</dbReference>
<accession>A0A3P8W6C1</accession>
<dbReference type="STRING" id="244447.ENSCSEP00000022179"/>
<dbReference type="InParanoid" id="A0A3P8W6C1"/>
<dbReference type="GO" id="GO:0012505">
    <property type="term" value="C:endomembrane system"/>
    <property type="evidence" value="ECO:0007669"/>
    <property type="project" value="UniProtKB-SubCell"/>
</dbReference>
<keyword evidence="6" id="KW-1185">Reference proteome</keyword>
<evidence type="ECO:0000313" key="5">
    <source>
        <dbReference type="Ensembl" id="ENSCSEP00000022179.1"/>
    </source>
</evidence>
<evidence type="ECO:0000259" key="4">
    <source>
        <dbReference type="Pfam" id="PF04598"/>
    </source>
</evidence>
<dbReference type="PANTHER" id="PTHR15207">
    <property type="entry name" value="NONSYNDROMIC HEARING IMPAIRMENT PROTEIN"/>
    <property type="match status" value="1"/>
</dbReference>
<reference evidence="5 6" key="1">
    <citation type="journal article" date="2014" name="Nat. Genet.">
        <title>Whole-genome sequence of a flatfish provides insights into ZW sex chromosome evolution and adaptation to a benthic lifestyle.</title>
        <authorList>
            <person name="Chen S."/>
            <person name="Zhang G."/>
            <person name="Shao C."/>
            <person name="Huang Q."/>
            <person name="Liu G."/>
            <person name="Zhang P."/>
            <person name="Song W."/>
            <person name="An N."/>
            <person name="Chalopin D."/>
            <person name="Volff J.N."/>
            <person name="Hong Y."/>
            <person name="Li Q."/>
            <person name="Sha Z."/>
            <person name="Zhou H."/>
            <person name="Xie M."/>
            <person name="Yu Q."/>
            <person name="Liu Y."/>
            <person name="Xiang H."/>
            <person name="Wang N."/>
            <person name="Wu K."/>
            <person name="Yang C."/>
            <person name="Zhou Q."/>
            <person name="Liao X."/>
            <person name="Yang L."/>
            <person name="Hu Q."/>
            <person name="Zhang J."/>
            <person name="Meng L."/>
            <person name="Jin L."/>
            <person name="Tian Y."/>
            <person name="Lian J."/>
            <person name="Yang J."/>
            <person name="Miao G."/>
            <person name="Liu S."/>
            <person name="Liang Z."/>
            <person name="Yan F."/>
            <person name="Li Y."/>
            <person name="Sun B."/>
            <person name="Zhang H."/>
            <person name="Zhang J."/>
            <person name="Zhu Y."/>
            <person name="Du M."/>
            <person name="Zhao Y."/>
            <person name="Schartl M."/>
            <person name="Tang Q."/>
            <person name="Wang J."/>
        </authorList>
    </citation>
    <scope>NUCLEOTIDE SEQUENCE</scope>
</reference>
<dbReference type="Ensembl" id="ENSCSET00000022459.1">
    <property type="protein sequence ID" value="ENSCSEP00000022179.1"/>
    <property type="gene ID" value="ENSCSEG00000014132.1"/>
</dbReference>
<comment type="similarity">
    <text evidence="2">Belongs to the gasdermin family.</text>
</comment>
<protein>
    <recommendedName>
        <fullName evidence="4">Gasdermin pore forming domain-containing protein</fullName>
    </recommendedName>
</protein>
<dbReference type="Pfam" id="PF04598">
    <property type="entry name" value="Gasdermin"/>
    <property type="match status" value="1"/>
</dbReference>
<dbReference type="PANTHER" id="PTHR15207:SF3">
    <property type="entry name" value="DEAFNESS, AUTOSOMAL DOMINANT 5-RELATED"/>
    <property type="match status" value="1"/>
</dbReference>
<dbReference type="OMA" id="HYDICLQ"/>
<dbReference type="GO" id="GO:0005737">
    <property type="term" value="C:cytoplasm"/>
    <property type="evidence" value="ECO:0007669"/>
    <property type="project" value="TreeGrafter"/>
</dbReference>
<evidence type="ECO:0000313" key="6">
    <source>
        <dbReference type="Proteomes" id="UP000265120"/>
    </source>
</evidence>
<dbReference type="GeneTree" id="ENSGT00940000155880"/>
<keyword evidence="3" id="KW-0472">Membrane</keyword>